<evidence type="ECO:0000256" key="6">
    <source>
        <dbReference type="RuleBase" id="RU368080"/>
    </source>
</evidence>
<keyword evidence="7" id="KW-0175">Coiled coil</keyword>
<dbReference type="PANTHER" id="PTHR28005">
    <property type="entry name" value="AUTOPHAGY-RELATED PROTEIN 17"/>
    <property type="match status" value="1"/>
</dbReference>
<evidence type="ECO:0000256" key="7">
    <source>
        <dbReference type="SAM" id="Coils"/>
    </source>
</evidence>
<dbReference type="EMBL" id="MU863671">
    <property type="protein sequence ID" value="KAK4097637.1"/>
    <property type="molecule type" value="Genomic_DNA"/>
</dbReference>
<gene>
    <name evidence="10" type="ORF">N658DRAFT_500246</name>
</gene>
<evidence type="ECO:0000256" key="3">
    <source>
        <dbReference type="ARBA" id="ARBA00022490"/>
    </source>
</evidence>
<evidence type="ECO:0000256" key="4">
    <source>
        <dbReference type="ARBA" id="ARBA00023006"/>
    </source>
</evidence>
<protein>
    <recommendedName>
        <fullName evidence="2 6">Autophagy-related protein 17</fullName>
    </recommendedName>
</protein>
<evidence type="ECO:0000256" key="2">
    <source>
        <dbReference type="ARBA" id="ARBA00013806"/>
    </source>
</evidence>
<reference evidence="10" key="1">
    <citation type="journal article" date="2023" name="Mol. Phylogenet. Evol.">
        <title>Genome-scale phylogeny and comparative genomics of the fungal order Sordariales.</title>
        <authorList>
            <person name="Hensen N."/>
            <person name="Bonometti L."/>
            <person name="Westerberg I."/>
            <person name="Brannstrom I.O."/>
            <person name="Guillou S."/>
            <person name="Cros-Aarteil S."/>
            <person name="Calhoun S."/>
            <person name="Haridas S."/>
            <person name="Kuo A."/>
            <person name="Mondo S."/>
            <person name="Pangilinan J."/>
            <person name="Riley R."/>
            <person name="LaButti K."/>
            <person name="Andreopoulos B."/>
            <person name="Lipzen A."/>
            <person name="Chen C."/>
            <person name="Yan M."/>
            <person name="Daum C."/>
            <person name="Ng V."/>
            <person name="Clum A."/>
            <person name="Steindorff A."/>
            <person name="Ohm R.A."/>
            <person name="Martin F."/>
            <person name="Silar P."/>
            <person name="Natvig D.O."/>
            <person name="Lalanne C."/>
            <person name="Gautier V."/>
            <person name="Ament-Velasquez S.L."/>
            <person name="Kruys A."/>
            <person name="Hutchinson M.I."/>
            <person name="Powell A.J."/>
            <person name="Barry K."/>
            <person name="Miller A.N."/>
            <person name="Grigoriev I.V."/>
            <person name="Debuchy R."/>
            <person name="Gladieux P."/>
            <person name="Hiltunen Thoren M."/>
            <person name="Johannesson H."/>
        </authorList>
    </citation>
    <scope>NUCLEOTIDE SEQUENCE</scope>
    <source>
        <strain evidence="10">CBS 757.83</strain>
    </source>
</reference>
<feature type="compositionally biased region" description="Polar residues" evidence="8">
    <location>
        <begin position="504"/>
        <end position="514"/>
    </location>
</feature>
<evidence type="ECO:0000256" key="1">
    <source>
        <dbReference type="ARBA" id="ARBA00006259"/>
    </source>
</evidence>
<name>A0AAN6PTE6_9PEZI</name>
<comment type="subcellular location">
    <subcellularLocation>
        <location evidence="6">Cytoplasm</location>
    </subcellularLocation>
    <subcellularLocation>
        <location evidence="6">Preautophagosomal structure membrane</location>
        <topology evidence="6">Peripheral membrane protein</topology>
    </subcellularLocation>
</comment>
<keyword evidence="5" id="KW-0472">Membrane</keyword>
<keyword evidence="3 6" id="KW-0963">Cytoplasm</keyword>
<accession>A0AAN6PTE6</accession>
<dbReference type="Pfam" id="PF04108">
    <property type="entry name" value="ATG17_like"/>
    <property type="match status" value="1"/>
</dbReference>
<comment type="similarity">
    <text evidence="1 6">Belongs to the ATG17 family.</text>
</comment>
<evidence type="ECO:0000259" key="9">
    <source>
        <dbReference type="Pfam" id="PF04108"/>
    </source>
</evidence>
<proteinExistence type="inferred from homology"/>
<comment type="caution">
    <text evidence="10">The sequence shown here is derived from an EMBL/GenBank/DDBJ whole genome shotgun (WGS) entry which is preliminary data.</text>
</comment>
<feature type="coiled-coil region" evidence="7">
    <location>
        <begin position="336"/>
        <end position="401"/>
    </location>
</feature>
<evidence type="ECO:0000313" key="10">
    <source>
        <dbReference type="EMBL" id="KAK4097637.1"/>
    </source>
</evidence>
<feature type="coiled-coil region" evidence="7">
    <location>
        <begin position="433"/>
        <end position="464"/>
    </location>
</feature>
<feature type="domain" description="Autophagy protein ATG17-like" evidence="9">
    <location>
        <begin position="76"/>
        <end position="480"/>
    </location>
</feature>
<dbReference type="GO" id="GO:1990316">
    <property type="term" value="C:Atg1/ULK1 kinase complex"/>
    <property type="evidence" value="ECO:0007669"/>
    <property type="project" value="TreeGrafter"/>
</dbReference>
<dbReference type="GO" id="GO:0000422">
    <property type="term" value="P:autophagy of mitochondrion"/>
    <property type="evidence" value="ECO:0007669"/>
    <property type="project" value="TreeGrafter"/>
</dbReference>
<dbReference type="GO" id="GO:0000045">
    <property type="term" value="P:autophagosome assembly"/>
    <property type="evidence" value="ECO:0007669"/>
    <property type="project" value="TreeGrafter"/>
</dbReference>
<dbReference type="GO" id="GO:0030295">
    <property type="term" value="F:protein kinase activator activity"/>
    <property type="evidence" value="ECO:0007669"/>
    <property type="project" value="TreeGrafter"/>
</dbReference>
<keyword evidence="4 6" id="KW-0072">Autophagy</keyword>
<evidence type="ECO:0000313" key="11">
    <source>
        <dbReference type="Proteomes" id="UP001305647"/>
    </source>
</evidence>
<evidence type="ECO:0000256" key="5">
    <source>
        <dbReference type="ARBA" id="ARBA00023136"/>
    </source>
</evidence>
<dbReference type="InterPro" id="IPR007240">
    <property type="entry name" value="Atg17"/>
</dbReference>
<dbReference type="GO" id="GO:0060090">
    <property type="term" value="F:molecular adaptor activity"/>
    <property type="evidence" value="ECO:0007669"/>
    <property type="project" value="TreeGrafter"/>
</dbReference>
<dbReference type="InterPro" id="IPR045326">
    <property type="entry name" value="ATG17-like_dom"/>
</dbReference>
<evidence type="ECO:0000256" key="8">
    <source>
        <dbReference type="SAM" id="MobiDB-lite"/>
    </source>
</evidence>
<dbReference type="Proteomes" id="UP001305647">
    <property type="component" value="Unassembled WGS sequence"/>
</dbReference>
<dbReference type="GO" id="GO:0034727">
    <property type="term" value="P:piecemeal microautophagy of the nucleus"/>
    <property type="evidence" value="ECO:0007669"/>
    <property type="project" value="TreeGrafter"/>
</dbReference>
<reference evidence="10" key="2">
    <citation type="submission" date="2023-05" db="EMBL/GenBank/DDBJ databases">
        <authorList>
            <consortium name="Lawrence Berkeley National Laboratory"/>
            <person name="Steindorff A."/>
            <person name="Hensen N."/>
            <person name="Bonometti L."/>
            <person name="Westerberg I."/>
            <person name="Brannstrom I.O."/>
            <person name="Guillou S."/>
            <person name="Cros-Aarteil S."/>
            <person name="Calhoun S."/>
            <person name="Haridas S."/>
            <person name="Kuo A."/>
            <person name="Mondo S."/>
            <person name="Pangilinan J."/>
            <person name="Riley R."/>
            <person name="Labutti K."/>
            <person name="Andreopoulos B."/>
            <person name="Lipzen A."/>
            <person name="Chen C."/>
            <person name="Yanf M."/>
            <person name="Daum C."/>
            <person name="Ng V."/>
            <person name="Clum A."/>
            <person name="Ohm R."/>
            <person name="Martin F."/>
            <person name="Silar P."/>
            <person name="Natvig D."/>
            <person name="Lalanne C."/>
            <person name="Gautier V."/>
            <person name="Ament-Velasquez S.L."/>
            <person name="Kruys A."/>
            <person name="Hutchinson M.I."/>
            <person name="Powell A.J."/>
            <person name="Barry K."/>
            <person name="Miller A.N."/>
            <person name="Grigoriev I.V."/>
            <person name="Debuchy R."/>
            <person name="Gladieux P."/>
            <person name="Thoren M.H."/>
            <person name="Johannesson H."/>
        </authorList>
    </citation>
    <scope>NUCLEOTIDE SEQUENCE</scope>
    <source>
        <strain evidence="10">CBS 757.83</strain>
    </source>
</reference>
<dbReference type="AlphaFoldDB" id="A0AAN6PTE6"/>
<feature type="region of interest" description="Disordered" evidence="8">
    <location>
        <begin position="501"/>
        <end position="527"/>
    </location>
</feature>
<organism evidence="10 11">
    <name type="scientific">Parathielavia hyrcaniae</name>
    <dbReference type="NCBI Taxonomy" id="113614"/>
    <lineage>
        <taxon>Eukaryota</taxon>
        <taxon>Fungi</taxon>
        <taxon>Dikarya</taxon>
        <taxon>Ascomycota</taxon>
        <taxon>Pezizomycotina</taxon>
        <taxon>Sordariomycetes</taxon>
        <taxon>Sordariomycetidae</taxon>
        <taxon>Sordariales</taxon>
        <taxon>Chaetomiaceae</taxon>
        <taxon>Parathielavia</taxon>
    </lineage>
</organism>
<comment type="function">
    <text evidence="6">Autophagy-specific protein that functions in response to autophagy-inducing signals as a scaffold to recruit other ATG proteins to organize preautophagosomal structure (PAS) formation. Modulates the timing and magnitude of the autophagy response, such as the size of the sequestering vesicles. Plays particularly a role in pexophagy and nucleophagy.</text>
</comment>
<keyword evidence="11" id="KW-1185">Reference proteome</keyword>
<sequence>MFGARIDPIPSFQLACFIPPPILLPSLIAMPTSRPASSAKPLSRPTSYHDPASPDFVPDHVPVEVLVRHLLAAKQSLSSMALVLRANDLITHARQMLEESVILGAQTGFLRRLVDEETLVLRRLRTIVGRSYDRGQRDFKQLIRTLDVENDKLEQTMRMLRETVVDRVFRPPGEEEKSLMDFVDEGSVEGIQNALKSSIADLQAAQTSFDGDLLRFDGDIRLLNKTLTSAPSPNSPSSSAAYQPIPRLLDSLAAQSHAMAQHLSSLNNHFDMCVKAVRATEGGAALARRRAAEATDDGDPVSISGVITEQESHLPDLEPMDPQELAEILQVVMEDAPEVDEVVAEIQATLQQMEQEFGILKEQADRIRGVWMATLTAFHVLEELETRLQDYVSAKHEFEQRWTDEKDIVLTRLEEMDALRRFYEGYASAYDSLRLEAERRRAAEEKIQNTLRKARDNVDNLIEADRKQREHFRQEVGEFLPTDLWVGMKNPLKRWELVPVEGPSESQQELSTPTLAKAAVKGKASTR</sequence>
<dbReference type="PANTHER" id="PTHR28005:SF1">
    <property type="entry name" value="AUTOPHAGY-RELATED PROTEIN 17"/>
    <property type="match status" value="1"/>
</dbReference>
<dbReference type="GO" id="GO:0034045">
    <property type="term" value="C:phagophore assembly site membrane"/>
    <property type="evidence" value="ECO:0007669"/>
    <property type="project" value="UniProtKB-SubCell"/>
</dbReference>